<dbReference type="PROSITE" id="PS50977">
    <property type="entry name" value="HTH_TETR_2"/>
    <property type="match status" value="1"/>
</dbReference>
<dbReference type="Pfam" id="PF00440">
    <property type="entry name" value="TetR_N"/>
    <property type="match status" value="1"/>
</dbReference>
<comment type="caution">
    <text evidence="5">The sequence shown here is derived from an EMBL/GenBank/DDBJ whole genome shotgun (WGS) entry which is preliminary data.</text>
</comment>
<dbReference type="InterPro" id="IPR054580">
    <property type="entry name" value="SlmA-like_C"/>
</dbReference>
<dbReference type="SUPFAM" id="SSF48498">
    <property type="entry name" value="Tetracyclin repressor-like, C-terminal domain"/>
    <property type="match status" value="1"/>
</dbReference>
<keyword evidence="1" id="KW-0175">Coiled coil</keyword>
<dbReference type="InterPro" id="IPR009057">
    <property type="entry name" value="Homeodomain-like_sf"/>
</dbReference>
<feature type="DNA-binding region" description="H-T-H motif" evidence="3">
    <location>
        <begin position="57"/>
        <end position="76"/>
    </location>
</feature>
<dbReference type="Proteomes" id="UP000004956">
    <property type="component" value="Unassembled WGS sequence"/>
</dbReference>
<keyword evidence="2 3" id="KW-0238">DNA-binding</keyword>
<dbReference type="InterPro" id="IPR036271">
    <property type="entry name" value="Tet_transcr_reg_TetR-rel_C_sf"/>
</dbReference>
<dbReference type="PANTHER" id="PTHR30055">
    <property type="entry name" value="HTH-TYPE TRANSCRIPTIONAL REGULATOR RUTR"/>
    <property type="match status" value="1"/>
</dbReference>
<reference evidence="5 6" key="1">
    <citation type="submission" date="2011-11" db="EMBL/GenBank/DDBJ databases">
        <authorList>
            <person name="Weinstock G."/>
            <person name="Sodergren E."/>
            <person name="Clifton S."/>
            <person name="Fulton L."/>
            <person name="Fulton B."/>
            <person name="Courtney L."/>
            <person name="Fronick C."/>
            <person name="Harrison M."/>
            <person name="Strong C."/>
            <person name="Farmer C."/>
            <person name="Delahaunty K."/>
            <person name="Markovic C."/>
            <person name="Hall O."/>
            <person name="Minx P."/>
            <person name="Tomlinson C."/>
            <person name="Mitreva M."/>
            <person name="Hou S."/>
            <person name="Chen J."/>
            <person name="Wollam A."/>
            <person name="Pepin K.H."/>
            <person name="Johnson M."/>
            <person name="Bhonagiri V."/>
            <person name="Zhang X."/>
            <person name="Suruliraj S."/>
            <person name="Warren W."/>
            <person name="Chinwalla A."/>
            <person name="Mardis E.R."/>
            <person name="Wilson R.K."/>
        </authorList>
    </citation>
    <scope>NUCLEOTIDE SEQUENCE [LARGE SCALE GENOMIC DNA]</scope>
    <source>
        <strain evidence="5 6">YIT 11816</strain>
    </source>
</reference>
<evidence type="ECO:0000256" key="1">
    <source>
        <dbReference type="ARBA" id="ARBA00023054"/>
    </source>
</evidence>
<dbReference type="InterPro" id="IPR001647">
    <property type="entry name" value="HTH_TetR"/>
</dbReference>
<dbReference type="SUPFAM" id="SSF46689">
    <property type="entry name" value="Homeodomain-like"/>
    <property type="match status" value="1"/>
</dbReference>
<name>H3KEF1_9BURK</name>
<dbReference type="Gene3D" id="1.10.357.10">
    <property type="entry name" value="Tetracycline Repressor, domain 2"/>
    <property type="match status" value="1"/>
</dbReference>
<gene>
    <name evidence="5" type="ORF">HMPREF9440_01115</name>
</gene>
<sequence>MTQPMHAAAHVEPVAAGAEPVSIIRRPRPSRQKKDHRTDILQTLARLLENPSCDRITTAMIARELGLSEAALYRSFSSKGAMYDALIAFVETSVLTLFSKIREDQNLRPIQRIQYMAGILLDFADANPGLTRVMTGQVLLKEDPMLMERMMKLIDTIEAQVRQTYRDAVLAGALPADFNANASANLMMNWVLGRWARFANTNFRVRPNGVSVTALQPFFVH</sequence>
<evidence type="ECO:0000256" key="2">
    <source>
        <dbReference type="ARBA" id="ARBA00023125"/>
    </source>
</evidence>
<dbReference type="EMBL" id="AFBQ01000153">
    <property type="protein sequence ID" value="EHY31505.1"/>
    <property type="molecule type" value="Genomic_DNA"/>
</dbReference>
<evidence type="ECO:0000313" key="5">
    <source>
        <dbReference type="EMBL" id="EHY31505.1"/>
    </source>
</evidence>
<evidence type="ECO:0000256" key="3">
    <source>
        <dbReference type="PROSITE-ProRule" id="PRU00335"/>
    </source>
</evidence>
<dbReference type="GO" id="GO:0000976">
    <property type="term" value="F:transcription cis-regulatory region binding"/>
    <property type="evidence" value="ECO:0007669"/>
    <property type="project" value="TreeGrafter"/>
</dbReference>
<dbReference type="GO" id="GO:0003700">
    <property type="term" value="F:DNA-binding transcription factor activity"/>
    <property type="evidence" value="ECO:0007669"/>
    <property type="project" value="TreeGrafter"/>
</dbReference>
<evidence type="ECO:0000259" key="4">
    <source>
        <dbReference type="PROSITE" id="PS50977"/>
    </source>
</evidence>
<proteinExistence type="predicted"/>
<dbReference type="AlphaFoldDB" id="H3KEF1"/>
<dbReference type="STRING" id="762967.HMPREF9440_01115"/>
<protein>
    <submittedName>
        <fullName evidence="5">Putative HTH-type protein SlmA</fullName>
    </submittedName>
</protein>
<feature type="domain" description="HTH tetR-type" evidence="4">
    <location>
        <begin position="34"/>
        <end position="94"/>
    </location>
</feature>
<keyword evidence="6" id="KW-1185">Reference proteome</keyword>
<accession>H3KEF1</accession>
<evidence type="ECO:0000313" key="6">
    <source>
        <dbReference type="Proteomes" id="UP000004956"/>
    </source>
</evidence>
<dbReference type="NCBIfam" id="NF007015">
    <property type="entry name" value="PRK09480.1"/>
    <property type="match status" value="1"/>
</dbReference>
<organism evidence="5 6">
    <name type="scientific">Sutterella parvirubra YIT 11816</name>
    <dbReference type="NCBI Taxonomy" id="762967"/>
    <lineage>
        <taxon>Bacteria</taxon>
        <taxon>Pseudomonadati</taxon>
        <taxon>Pseudomonadota</taxon>
        <taxon>Betaproteobacteria</taxon>
        <taxon>Burkholderiales</taxon>
        <taxon>Sutterellaceae</taxon>
        <taxon>Sutterella</taxon>
    </lineage>
</organism>
<dbReference type="PANTHER" id="PTHR30055:SF183">
    <property type="entry name" value="NUCLEOID OCCLUSION FACTOR SLMA"/>
    <property type="match status" value="1"/>
</dbReference>
<dbReference type="RefSeq" id="WP_008541929.1">
    <property type="nucleotide sequence ID" value="NZ_JH604945.1"/>
</dbReference>
<dbReference type="Pfam" id="PF22276">
    <property type="entry name" value="SlmA-like_C"/>
    <property type="match status" value="1"/>
</dbReference>
<dbReference type="HOGENOM" id="CLU_069356_5_0_4"/>
<dbReference type="InterPro" id="IPR050109">
    <property type="entry name" value="HTH-type_TetR-like_transc_reg"/>
</dbReference>
<dbReference type="PATRIC" id="fig|762967.3.peg.883"/>